<dbReference type="AlphaFoldDB" id="A0A170YM72"/>
<dbReference type="EMBL" id="BDCR01000001">
    <property type="protein sequence ID" value="GAT61908.1"/>
    <property type="molecule type" value="Genomic_DNA"/>
</dbReference>
<comment type="caution">
    <text evidence="1">The sequence shown here is derived from an EMBL/GenBank/DDBJ whole genome shotgun (WGS) entry which is preliminary data.</text>
</comment>
<accession>A0A170YM72</accession>
<dbReference type="OrthoDB" id="1451448at2"/>
<sequence>MKKNIQFESLILMFLLLLTAGCKKAEVRTDPRKTILGKWEIIQKGNWPDMETSIATGYTEYCQDSVIRFFDYKSNQYISNDKYYLSDAIMYIYYKREDGFMVPIEYKYEFFNDNQNLRLDIQAFAITNTCIYKRIK</sequence>
<reference evidence="2" key="1">
    <citation type="submission" date="2016-04" db="EMBL/GenBank/DDBJ databases">
        <title>Draft genome sequence of Paludibacter jiangxiensis strain NM7.</title>
        <authorList>
            <person name="Qiu Y."/>
            <person name="Matsuura N."/>
            <person name="Ohashi A."/>
            <person name="Tourlousse M.D."/>
            <person name="Sekiguchi Y."/>
        </authorList>
    </citation>
    <scope>NUCLEOTIDE SEQUENCE [LARGE SCALE GENOMIC DNA]</scope>
    <source>
        <strain evidence="2">NM7</strain>
    </source>
</reference>
<dbReference type="PROSITE" id="PS51257">
    <property type="entry name" value="PROKAR_LIPOPROTEIN"/>
    <property type="match status" value="1"/>
</dbReference>
<organism evidence="1 2">
    <name type="scientific">Paludibacter jiangxiensis</name>
    <dbReference type="NCBI Taxonomy" id="681398"/>
    <lineage>
        <taxon>Bacteria</taxon>
        <taxon>Pseudomonadati</taxon>
        <taxon>Bacteroidota</taxon>
        <taxon>Bacteroidia</taxon>
        <taxon>Bacteroidales</taxon>
        <taxon>Paludibacteraceae</taxon>
        <taxon>Paludibacter</taxon>
    </lineage>
</organism>
<keyword evidence="2" id="KW-1185">Reference proteome</keyword>
<name>A0A170YM72_9BACT</name>
<dbReference type="Proteomes" id="UP000076586">
    <property type="component" value="Unassembled WGS sequence"/>
</dbReference>
<evidence type="ECO:0000313" key="1">
    <source>
        <dbReference type="EMBL" id="GAT61908.1"/>
    </source>
</evidence>
<evidence type="ECO:0000313" key="2">
    <source>
        <dbReference type="Proteomes" id="UP000076586"/>
    </source>
</evidence>
<evidence type="ECO:0008006" key="3">
    <source>
        <dbReference type="Google" id="ProtNLM"/>
    </source>
</evidence>
<proteinExistence type="predicted"/>
<reference evidence="2" key="2">
    <citation type="journal article" date="2017" name="Genome Announc.">
        <title>Draft genome sequence of Paludibacter jiangxiensis NM7(T), a propionate-producing fermentative bacterium.</title>
        <authorList>
            <person name="Qiu Y.-L."/>
            <person name="Tourlousse D.M."/>
            <person name="Matsuura N."/>
            <person name="Ohashi A."/>
            <person name="Sekiguchi Y."/>
        </authorList>
    </citation>
    <scope>NUCLEOTIDE SEQUENCE [LARGE SCALE GENOMIC DNA]</scope>
    <source>
        <strain evidence="2">NM7</strain>
    </source>
</reference>
<protein>
    <recommendedName>
        <fullName evidence="3">Lipocalin-like domain-containing protein</fullName>
    </recommendedName>
</protein>
<dbReference type="RefSeq" id="WP_153802456.1">
    <property type="nucleotide sequence ID" value="NZ_BDCR01000001.1"/>
</dbReference>
<gene>
    <name evidence="1" type="ORF">PJIAN_1495</name>
</gene>